<dbReference type="AlphaFoldDB" id="A0AAD1RDD4"/>
<proteinExistence type="predicted"/>
<protein>
    <submittedName>
        <fullName evidence="2">Uncharacterized protein</fullName>
    </submittedName>
</protein>
<evidence type="ECO:0000313" key="2">
    <source>
        <dbReference type="EMBL" id="CAH2249545.1"/>
    </source>
</evidence>
<accession>A0AAD1RDD4</accession>
<dbReference type="Proteomes" id="UP001295444">
    <property type="component" value="Chromosome 02"/>
</dbReference>
<feature type="compositionally biased region" description="Polar residues" evidence="1">
    <location>
        <begin position="1"/>
        <end position="25"/>
    </location>
</feature>
<organism evidence="2 3">
    <name type="scientific">Pelobates cultripes</name>
    <name type="common">Western spadefoot toad</name>
    <dbReference type="NCBI Taxonomy" id="61616"/>
    <lineage>
        <taxon>Eukaryota</taxon>
        <taxon>Metazoa</taxon>
        <taxon>Chordata</taxon>
        <taxon>Craniata</taxon>
        <taxon>Vertebrata</taxon>
        <taxon>Euteleostomi</taxon>
        <taxon>Amphibia</taxon>
        <taxon>Batrachia</taxon>
        <taxon>Anura</taxon>
        <taxon>Pelobatoidea</taxon>
        <taxon>Pelobatidae</taxon>
        <taxon>Pelobates</taxon>
    </lineage>
</organism>
<gene>
    <name evidence="2" type="ORF">PECUL_23A016111</name>
</gene>
<name>A0AAD1RDD4_PELCU</name>
<evidence type="ECO:0000313" key="3">
    <source>
        <dbReference type="Proteomes" id="UP001295444"/>
    </source>
</evidence>
<reference evidence="2" key="1">
    <citation type="submission" date="2022-03" db="EMBL/GenBank/DDBJ databases">
        <authorList>
            <person name="Alioto T."/>
            <person name="Alioto T."/>
            <person name="Gomez Garrido J."/>
        </authorList>
    </citation>
    <scope>NUCLEOTIDE SEQUENCE</scope>
</reference>
<sequence length="136" mass="15045">MDISTCSATANSSITSGPPTQPCSSTHRESQQNRRQNRRHSLSKHQATRRPNKRLPRPTSESPKGAATSAGHSLANELLQCLRALARPALKKFWRQLALGEQQAAVRNPGGCLPVVSPQRFQRRPLALKVQRAQKH</sequence>
<feature type="region of interest" description="Disordered" evidence="1">
    <location>
        <begin position="1"/>
        <end position="71"/>
    </location>
</feature>
<keyword evidence="3" id="KW-1185">Reference proteome</keyword>
<feature type="compositionally biased region" description="Basic residues" evidence="1">
    <location>
        <begin position="35"/>
        <end position="56"/>
    </location>
</feature>
<evidence type="ECO:0000256" key="1">
    <source>
        <dbReference type="SAM" id="MobiDB-lite"/>
    </source>
</evidence>
<dbReference type="EMBL" id="OW240913">
    <property type="protein sequence ID" value="CAH2249545.1"/>
    <property type="molecule type" value="Genomic_DNA"/>
</dbReference>